<dbReference type="Pfam" id="PF07719">
    <property type="entry name" value="TPR_2"/>
    <property type="match status" value="1"/>
</dbReference>
<feature type="transmembrane region" description="Helical" evidence="8">
    <location>
        <begin position="12"/>
        <end position="35"/>
    </location>
</feature>
<keyword evidence="6 8" id="KW-0472">Membrane</keyword>
<dbReference type="STRING" id="1798535.A2V68_00085"/>
<name>A0A1F4NTG1_UNCK3</name>
<evidence type="ECO:0000256" key="8">
    <source>
        <dbReference type="SAM" id="Phobius"/>
    </source>
</evidence>
<keyword evidence="4 7" id="KW-0802">TPR repeat</keyword>
<evidence type="ECO:0000256" key="1">
    <source>
        <dbReference type="ARBA" id="ARBA00004141"/>
    </source>
</evidence>
<accession>A0A1F4NTG1</accession>
<evidence type="ECO:0000259" key="9">
    <source>
        <dbReference type="Pfam" id="PF04932"/>
    </source>
</evidence>
<dbReference type="PANTHER" id="PTHR37422:SF13">
    <property type="entry name" value="LIPOPOLYSACCHARIDE BIOSYNTHESIS PROTEIN PA4999-RELATED"/>
    <property type="match status" value="1"/>
</dbReference>
<feature type="transmembrane region" description="Helical" evidence="8">
    <location>
        <begin position="206"/>
        <end position="223"/>
    </location>
</feature>
<evidence type="ECO:0000256" key="5">
    <source>
        <dbReference type="ARBA" id="ARBA00022989"/>
    </source>
</evidence>
<evidence type="ECO:0000256" key="6">
    <source>
        <dbReference type="ARBA" id="ARBA00023136"/>
    </source>
</evidence>
<protein>
    <recommendedName>
        <fullName evidence="9">O-antigen ligase-related domain-containing protein</fullName>
    </recommendedName>
</protein>
<feature type="transmembrane region" description="Helical" evidence="8">
    <location>
        <begin position="142"/>
        <end position="161"/>
    </location>
</feature>
<dbReference type="Proteomes" id="UP000176651">
    <property type="component" value="Unassembled WGS sequence"/>
</dbReference>
<evidence type="ECO:0000256" key="3">
    <source>
        <dbReference type="ARBA" id="ARBA00022737"/>
    </source>
</evidence>
<feature type="transmembrane region" description="Helical" evidence="8">
    <location>
        <begin position="352"/>
        <end position="379"/>
    </location>
</feature>
<evidence type="ECO:0000256" key="4">
    <source>
        <dbReference type="ARBA" id="ARBA00022803"/>
    </source>
</evidence>
<evidence type="ECO:0000256" key="7">
    <source>
        <dbReference type="PROSITE-ProRule" id="PRU00339"/>
    </source>
</evidence>
<feature type="transmembrane region" description="Helical" evidence="8">
    <location>
        <begin position="113"/>
        <end position="130"/>
    </location>
</feature>
<dbReference type="InterPro" id="IPR011990">
    <property type="entry name" value="TPR-like_helical_dom_sf"/>
</dbReference>
<sequence>MVKQKDSSIAAAPVLHLIAVWLVGLILAVVPLFAVRYVFAGIGFEKALLLYGLVTILAVVYVVLVFKDDKFRPTFNVVGWGFATLLVVLGLSTIFSVQPYASFWGAFNRMEGYISWIYYFAFFVIASSVLKNPKDWWIVIRIALIGATLISLYGLGQALHLKGLTPSLDVLRVESTVGNPVFLGGYLASAIPLTMIWALSTKSRSWRNLGLALVVLEVIILFLTFSRGSWIGAILGSLVVIVAYLYKNRSSATKWLIGGAVILVILVGVGVLAWGLSSEGSIVRSWGDKIIRPKSIEYRRTTWSVGIKGFLEKPLIGWGLENFKVVFDKYYQVPPRAISFQESHVDRAHNEYIGIAVSGGILALLVYLWMMIAAVVVGIKRVVAKVDQEKAALTIGLLGGVVAYMAYIFTAFHLMVSILFFLLALAWFNQGDKMPKISKGLPIVKMILAAAGVGVVALSYSAIINPLVAVRAADKGTRAYLNGDFTTALADFKKSLGRGSYMSNVIRAQMALVGSRQGDSEADPGLIIFRKYAGSILSENAITEPHNSYHYLIFGMYFSTFADIYPGFLEQADSMFAQAYALTKGKGETQYRWGQMYARLGDTQAAREKFEEALSIEPYNKEINFTVGTWYLSLGNVERGSQLILVALDWGYQAGKFVEFGRGKLIAGLLESAGKPEVAKELYRSMIDTHEDPQVAVYATVELALLLNRMGEREAALELAQTLSRYDVDPKEFNNLMAELQGS</sequence>
<evidence type="ECO:0000313" key="11">
    <source>
        <dbReference type="Proteomes" id="UP000176651"/>
    </source>
</evidence>
<organism evidence="10 11">
    <name type="scientific">candidate division Kazan bacterium RBG_13_50_9</name>
    <dbReference type="NCBI Taxonomy" id="1798535"/>
    <lineage>
        <taxon>Bacteria</taxon>
        <taxon>Bacteria division Kazan-3B-28</taxon>
    </lineage>
</organism>
<comment type="caution">
    <text evidence="10">The sequence shown here is derived from an EMBL/GenBank/DDBJ whole genome shotgun (WGS) entry which is preliminary data.</text>
</comment>
<proteinExistence type="predicted"/>
<dbReference type="InterPro" id="IPR051533">
    <property type="entry name" value="WaaL-like"/>
</dbReference>
<feature type="transmembrane region" description="Helical" evidence="8">
    <location>
        <begin position="47"/>
        <end position="66"/>
    </location>
</feature>
<evidence type="ECO:0000313" key="10">
    <source>
        <dbReference type="EMBL" id="OGB74172.1"/>
    </source>
</evidence>
<keyword evidence="2 8" id="KW-0812">Transmembrane</keyword>
<dbReference type="GO" id="GO:0016020">
    <property type="term" value="C:membrane"/>
    <property type="evidence" value="ECO:0007669"/>
    <property type="project" value="UniProtKB-SubCell"/>
</dbReference>
<feature type="transmembrane region" description="Helical" evidence="8">
    <location>
        <begin position="181"/>
        <end position="199"/>
    </location>
</feature>
<feature type="transmembrane region" description="Helical" evidence="8">
    <location>
        <begin position="443"/>
        <end position="463"/>
    </location>
</feature>
<keyword evidence="5 8" id="KW-1133">Transmembrane helix</keyword>
<feature type="domain" description="O-antigen ligase-related" evidence="9">
    <location>
        <begin position="213"/>
        <end position="368"/>
    </location>
</feature>
<dbReference type="PANTHER" id="PTHR37422">
    <property type="entry name" value="TEICHURONIC ACID BIOSYNTHESIS PROTEIN TUAE"/>
    <property type="match status" value="1"/>
</dbReference>
<dbReference type="EMBL" id="META01000003">
    <property type="protein sequence ID" value="OGB74172.1"/>
    <property type="molecule type" value="Genomic_DNA"/>
</dbReference>
<dbReference type="Pfam" id="PF04932">
    <property type="entry name" value="Wzy_C"/>
    <property type="match status" value="1"/>
</dbReference>
<feature type="transmembrane region" description="Helical" evidence="8">
    <location>
        <begin position="255"/>
        <end position="276"/>
    </location>
</feature>
<gene>
    <name evidence="10" type="ORF">A2V68_00085</name>
</gene>
<dbReference type="AlphaFoldDB" id="A0A1F4NTG1"/>
<comment type="subcellular location">
    <subcellularLocation>
        <location evidence="1">Membrane</location>
        <topology evidence="1">Multi-pass membrane protein</topology>
    </subcellularLocation>
</comment>
<feature type="transmembrane region" description="Helical" evidence="8">
    <location>
        <begin position="229"/>
        <end position="246"/>
    </location>
</feature>
<reference evidence="10 11" key="1">
    <citation type="journal article" date="2016" name="Nat. Commun.">
        <title>Thousands of microbial genomes shed light on interconnected biogeochemical processes in an aquifer system.</title>
        <authorList>
            <person name="Anantharaman K."/>
            <person name="Brown C.T."/>
            <person name="Hug L.A."/>
            <person name="Sharon I."/>
            <person name="Castelle C.J."/>
            <person name="Probst A.J."/>
            <person name="Thomas B.C."/>
            <person name="Singh A."/>
            <person name="Wilkins M.J."/>
            <person name="Karaoz U."/>
            <person name="Brodie E.L."/>
            <person name="Williams K.H."/>
            <person name="Hubbard S.S."/>
            <person name="Banfield J.F."/>
        </authorList>
    </citation>
    <scope>NUCLEOTIDE SEQUENCE [LARGE SCALE GENOMIC DNA]</scope>
</reference>
<feature type="transmembrane region" description="Helical" evidence="8">
    <location>
        <begin position="391"/>
        <end position="408"/>
    </location>
</feature>
<feature type="transmembrane region" description="Helical" evidence="8">
    <location>
        <begin position="78"/>
        <end position="101"/>
    </location>
</feature>
<dbReference type="PROSITE" id="PS50005">
    <property type="entry name" value="TPR"/>
    <property type="match status" value="1"/>
</dbReference>
<feature type="repeat" description="TPR" evidence="7">
    <location>
        <begin position="587"/>
        <end position="620"/>
    </location>
</feature>
<keyword evidence="3" id="KW-0677">Repeat</keyword>
<dbReference type="SUPFAM" id="SSF48452">
    <property type="entry name" value="TPR-like"/>
    <property type="match status" value="1"/>
</dbReference>
<evidence type="ECO:0000256" key="2">
    <source>
        <dbReference type="ARBA" id="ARBA00022692"/>
    </source>
</evidence>
<dbReference type="InterPro" id="IPR013105">
    <property type="entry name" value="TPR_2"/>
</dbReference>
<dbReference type="InterPro" id="IPR007016">
    <property type="entry name" value="O-antigen_ligase-rel_domated"/>
</dbReference>
<dbReference type="InterPro" id="IPR019734">
    <property type="entry name" value="TPR_rpt"/>
</dbReference>
<dbReference type="Gene3D" id="1.25.40.10">
    <property type="entry name" value="Tetratricopeptide repeat domain"/>
    <property type="match status" value="1"/>
</dbReference>
<dbReference type="SMART" id="SM00028">
    <property type="entry name" value="TPR"/>
    <property type="match status" value="2"/>
</dbReference>